<proteinExistence type="predicted"/>
<evidence type="ECO:0000313" key="2">
    <source>
        <dbReference type="EMBL" id="HIX02184.1"/>
    </source>
</evidence>
<dbReference type="AlphaFoldDB" id="A0A9D2AA64"/>
<dbReference type="InterPro" id="IPR048844">
    <property type="entry name" value="LpdD_chaperone-like"/>
</dbReference>
<comment type="caution">
    <text evidence="2">The sequence shown here is derived from an EMBL/GenBank/DDBJ whole genome shotgun (WGS) entry which is preliminary data.</text>
</comment>
<evidence type="ECO:0000259" key="1">
    <source>
        <dbReference type="Pfam" id="PF21758"/>
    </source>
</evidence>
<gene>
    <name evidence="2" type="ORF">H9861_05455</name>
</gene>
<sequence>MNSKRTFKITQLDFTIQLDAQMINRDLLIEITGGDVPHLGSIVMYDAKTVEVTVKNFQSHHGRVHKDGMLAEKLIDQIKEFLPGNCVVTAGIHVNQISRAQIQKSFEMVHSLGDELIDWLQTTSFEYQNPMYYKNSTEIDKRGKDKCGN</sequence>
<dbReference type="Pfam" id="PF21758">
    <property type="entry name" value="PAC_bac"/>
    <property type="match status" value="1"/>
</dbReference>
<reference evidence="2" key="1">
    <citation type="journal article" date="2021" name="PeerJ">
        <title>Extensive microbial diversity within the chicken gut microbiome revealed by metagenomics and culture.</title>
        <authorList>
            <person name="Gilroy R."/>
            <person name="Ravi A."/>
            <person name="Getino M."/>
            <person name="Pursley I."/>
            <person name="Horton D.L."/>
            <person name="Alikhan N.F."/>
            <person name="Baker D."/>
            <person name="Gharbi K."/>
            <person name="Hall N."/>
            <person name="Watson M."/>
            <person name="Adriaenssens E.M."/>
            <person name="Foster-Nyarko E."/>
            <person name="Jarju S."/>
            <person name="Secka A."/>
            <person name="Antonio M."/>
            <person name="Oren A."/>
            <person name="Chaudhuri R.R."/>
            <person name="La Ragione R."/>
            <person name="Hildebrand F."/>
            <person name="Pallen M.J."/>
        </authorList>
    </citation>
    <scope>NUCLEOTIDE SEQUENCE</scope>
    <source>
        <strain evidence="2">6627</strain>
    </source>
</reference>
<evidence type="ECO:0000313" key="3">
    <source>
        <dbReference type="Proteomes" id="UP000823963"/>
    </source>
</evidence>
<name>A0A9D2AA64_9LACO</name>
<organism evidence="2 3">
    <name type="scientific">Candidatus Ligilactobacillus excrementigallinarum</name>
    <dbReference type="NCBI Taxonomy" id="2838641"/>
    <lineage>
        <taxon>Bacteria</taxon>
        <taxon>Bacillati</taxon>
        <taxon>Bacillota</taxon>
        <taxon>Bacilli</taxon>
        <taxon>Lactobacillales</taxon>
        <taxon>Lactobacillaceae</taxon>
        <taxon>Ligilactobacillus</taxon>
    </lineage>
</organism>
<feature type="domain" description="Prenylated flavin chaperone LpdD-like" evidence="1">
    <location>
        <begin position="12"/>
        <end position="121"/>
    </location>
</feature>
<dbReference type="EMBL" id="DXFP01000051">
    <property type="protein sequence ID" value="HIX02184.1"/>
    <property type="molecule type" value="Genomic_DNA"/>
</dbReference>
<accession>A0A9D2AA64</accession>
<reference evidence="2" key="2">
    <citation type="submission" date="2021-04" db="EMBL/GenBank/DDBJ databases">
        <authorList>
            <person name="Gilroy R."/>
        </authorList>
    </citation>
    <scope>NUCLEOTIDE SEQUENCE</scope>
    <source>
        <strain evidence="2">6627</strain>
    </source>
</reference>
<dbReference type="Proteomes" id="UP000823963">
    <property type="component" value="Unassembled WGS sequence"/>
</dbReference>
<protein>
    <submittedName>
        <fullName evidence="2">Amino acid decarboxylase</fullName>
    </submittedName>
</protein>